<dbReference type="Pfam" id="PF04542">
    <property type="entry name" value="Sigma70_r2"/>
    <property type="match status" value="1"/>
</dbReference>
<dbReference type="GO" id="GO:0006352">
    <property type="term" value="P:DNA-templated transcription initiation"/>
    <property type="evidence" value="ECO:0007669"/>
    <property type="project" value="InterPro"/>
</dbReference>
<evidence type="ECO:0000259" key="6">
    <source>
        <dbReference type="Pfam" id="PF04542"/>
    </source>
</evidence>
<evidence type="ECO:0000313" key="8">
    <source>
        <dbReference type="EMBL" id="MBB4691137.1"/>
    </source>
</evidence>
<keyword evidence="3" id="KW-0805">Transcription regulation</keyword>
<evidence type="ECO:0000256" key="5">
    <source>
        <dbReference type="ARBA" id="ARBA00023163"/>
    </source>
</evidence>
<dbReference type="EMBL" id="JACHMF010000001">
    <property type="protein sequence ID" value="MBB4691137.1"/>
    <property type="molecule type" value="Genomic_DNA"/>
</dbReference>
<evidence type="ECO:0000256" key="2">
    <source>
        <dbReference type="ARBA" id="ARBA00011344"/>
    </source>
</evidence>
<comment type="subunit">
    <text evidence="2">Interacts transiently with the RNA polymerase catalytic core formed by RpoA, RpoB, RpoC and RpoZ (2 alpha, 1 beta, 1 beta' and 1 omega subunit) to form the RNA polymerase holoenzyme that can initiate transcription.</text>
</comment>
<dbReference type="InterPro" id="IPR007627">
    <property type="entry name" value="RNA_pol_sigma70_r2"/>
</dbReference>
<comment type="similarity">
    <text evidence="1">Belongs to the sigma-70 factor family. ECF subfamily.</text>
</comment>
<dbReference type="Gene3D" id="1.10.1740.10">
    <property type="match status" value="1"/>
</dbReference>
<dbReference type="Pfam" id="PF08281">
    <property type="entry name" value="Sigma70_r4_2"/>
    <property type="match status" value="1"/>
</dbReference>
<sequence length="315" mass="34437">MPVDARELEVFEAARGRLEAIAYRLLGSANDAEDMVQETFLRWQAADREMIETPAAWLTKVPTNLCLNRLGSARARRETYVGQWLPEPVLAGDDMLGPSETAEQRESVTIAMLTLMERLAANERVVFVLREAFGYSHAEIAGLLDLSETNCQQIYRRAKQHLAAPDRRRAPVDAPAARKVVEEFLAATLSGRTDDLVRLLSDDAISFGDGGGVVFSLPEPVTGKVRVARFLRGLFTSGEARWEQIGGRPQLFAAVANGAPALVVTVGERLAGVITLDVTTDGIAAVHAMVNPAKLNRARQEWAATEHGEPLTVPW</sequence>
<protein>
    <submittedName>
        <fullName evidence="8">RNA polymerase sigma-70 factor (ECF subfamily)</fullName>
    </submittedName>
</protein>
<proteinExistence type="inferred from homology"/>
<keyword evidence="5" id="KW-0804">Transcription</keyword>
<dbReference type="InterPro" id="IPR032710">
    <property type="entry name" value="NTF2-like_dom_sf"/>
</dbReference>
<evidence type="ECO:0000256" key="4">
    <source>
        <dbReference type="ARBA" id="ARBA00023082"/>
    </source>
</evidence>
<feature type="domain" description="RNA polymerase sigma factor 70 region 4 type 2" evidence="7">
    <location>
        <begin position="111"/>
        <end position="162"/>
    </location>
</feature>
<dbReference type="SUPFAM" id="SSF54427">
    <property type="entry name" value="NTF2-like"/>
    <property type="match status" value="1"/>
</dbReference>
<dbReference type="GO" id="GO:0003677">
    <property type="term" value="F:DNA binding"/>
    <property type="evidence" value="ECO:0007669"/>
    <property type="project" value="InterPro"/>
</dbReference>
<dbReference type="InterPro" id="IPR013325">
    <property type="entry name" value="RNA_pol_sigma_r2"/>
</dbReference>
<keyword evidence="4" id="KW-0731">Sigma factor</keyword>
<dbReference type="SUPFAM" id="SSF88659">
    <property type="entry name" value="Sigma3 and sigma4 domains of RNA polymerase sigma factors"/>
    <property type="match status" value="1"/>
</dbReference>
<feature type="domain" description="RNA polymerase sigma-70 region 2" evidence="6">
    <location>
        <begin position="11"/>
        <end position="74"/>
    </location>
</feature>
<dbReference type="PANTHER" id="PTHR30173">
    <property type="entry name" value="SIGMA 19 FACTOR"/>
    <property type="match status" value="1"/>
</dbReference>
<evidence type="ECO:0000256" key="3">
    <source>
        <dbReference type="ARBA" id="ARBA00023015"/>
    </source>
</evidence>
<dbReference type="Proteomes" id="UP000542742">
    <property type="component" value="Unassembled WGS sequence"/>
</dbReference>
<dbReference type="PANTHER" id="PTHR30173:SF36">
    <property type="entry name" value="ECF RNA POLYMERASE SIGMA FACTOR SIGJ"/>
    <property type="match status" value="1"/>
</dbReference>
<dbReference type="AlphaFoldDB" id="A0A7W7CM76"/>
<name>A0A7W7CM76_9ACTN</name>
<dbReference type="InterPro" id="IPR013249">
    <property type="entry name" value="RNA_pol_sigma70_r4_t2"/>
</dbReference>
<organism evidence="8 9">
    <name type="scientific">Paractinoplanes abujensis</name>
    <dbReference type="NCBI Taxonomy" id="882441"/>
    <lineage>
        <taxon>Bacteria</taxon>
        <taxon>Bacillati</taxon>
        <taxon>Actinomycetota</taxon>
        <taxon>Actinomycetes</taxon>
        <taxon>Micromonosporales</taxon>
        <taxon>Micromonosporaceae</taxon>
        <taxon>Paractinoplanes</taxon>
    </lineage>
</organism>
<dbReference type="InterPro" id="IPR052704">
    <property type="entry name" value="ECF_Sigma-70_Domain"/>
</dbReference>
<dbReference type="RefSeq" id="WP_184949997.1">
    <property type="nucleotide sequence ID" value="NZ_BOMC01000007.1"/>
</dbReference>
<evidence type="ECO:0000313" key="9">
    <source>
        <dbReference type="Proteomes" id="UP000542742"/>
    </source>
</evidence>
<dbReference type="InterPro" id="IPR036388">
    <property type="entry name" value="WH-like_DNA-bd_sf"/>
</dbReference>
<evidence type="ECO:0000259" key="7">
    <source>
        <dbReference type="Pfam" id="PF08281"/>
    </source>
</evidence>
<dbReference type="Gene3D" id="3.10.450.50">
    <property type="match status" value="1"/>
</dbReference>
<dbReference type="InterPro" id="IPR014284">
    <property type="entry name" value="RNA_pol_sigma-70_dom"/>
</dbReference>
<dbReference type="InterPro" id="IPR013324">
    <property type="entry name" value="RNA_pol_sigma_r3/r4-like"/>
</dbReference>
<dbReference type="NCBIfam" id="NF007214">
    <property type="entry name" value="PRK09636.1"/>
    <property type="match status" value="1"/>
</dbReference>
<gene>
    <name evidence="8" type="ORF">BKA14_001285</name>
</gene>
<dbReference type="GO" id="GO:0016987">
    <property type="term" value="F:sigma factor activity"/>
    <property type="evidence" value="ECO:0007669"/>
    <property type="project" value="UniProtKB-KW"/>
</dbReference>
<dbReference type="Gene3D" id="1.10.10.10">
    <property type="entry name" value="Winged helix-like DNA-binding domain superfamily/Winged helix DNA-binding domain"/>
    <property type="match status" value="1"/>
</dbReference>
<reference evidence="8 9" key="1">
    <citation type="submission" date="2020-08" db="EMBL/GenBank/DDBJ databases">
        <title>Sequencing the genomes of 1000 actinobacteria strains.</title>
        <authorList>
            <person name="Klenk H.-P."/>
        </authorList>
    </citation>
    <scope>NUCLEOTIDE SEQUENCE [LARGE SCALE GENOMIC DNA]</scope>
    <source>
        <strain evidence="8 9">DSM 45518</strain>
    </source>
</reference>
<dbReference type="NCBIfam" id="TIGR02937">
    <property type="entry name" value="sigma70-ECF"/>
    <property type="match status" value="1"/>
</dbReference>
<accession>A0A7W7CM76</accession>
<comment type="caution">
    <text evidence="8">The sequence shown here is derived from an EMBL/GenBank/DDBJ whole genome shotgun (WGS) entry which is preliminary data.</text>
</comment>
<keyword evidence="9" id="KW-1185">Reference proteome</keyword>
<evidence type="ECO:0000256" key="1">
    <source>
        <dbReference type="ARBA" id="ARBA00010641"/>
    </source>
</evidence>
<dbReference type="SUPFAM" id="SSF88946">
    <property type="entry name" value="Sigma2 domain of RNA polymerase sigma factors"/>
    <property type="match status" value="1"/>
</dbReference>